<feature type="chain" id="PRO_5044885603" evidence="1">
    <location>
        <begin position="29"/>
        <end position="95"/>
    </location>
</feature>
<sequence>MGCLVHRVAVVAAFFVAFLSVEMEAVSGLRSVDLALRRSGDDDALQDKSATLGITPSPAMVFDPNASQKRRVRRGEDPIHNKLVGGAHFMGDEQP</sequence>
<dbReference type="PANTHER" id="PTHR36726:SF5">
    <property type="entry name" value="CLAVATA3_ESR (CLE) GENE FAMILY MEMBER MTCLE11"/>
    <property type="match status" value="1"/>
</dbReference>
<protein>
    <submittedName>
        <fullName evidence="2">Uncharacterized protein</fullName>
    </submittedName>
</protein>
<dbReference type="Proteomes" id="UP001567538">
    <property type="component" value="Unassembled WGS sequence"/>
</dbReference>
<evidence type="ECO:0000313" key="2">
    <source>
        <dbReference type="EMBL" id="KAL1566308.1"/>
    </source>
</evidence>
<keyword evidence="1" id="KW-0732">Signal</keyword>
<dbReference type="EMBL" id="JBEAFC010000002">
    <property type="protein sequence ID" value="KAL1566308.1"/>
    <property type="molecule type" value="Genomic_DNA"/>
</dbReference>
<accession>A0ABD1IC65</accession>
<name>A0ABD1IC65_SALDI</name>
<organism evidence="2 3">
    <name type="scientific">Salvia divinorum</name>
    <name type="common">Maria pastora</name>
    <name type="synonym">Diviner's sage</name>
    <dbReference type="NCBI Taxonomy" id="28513"/>
    <lineage>
        <taxon>Eukaryota</taxon>
        <taxon>Viridiplantae</taxon>
        <taxon>Streptophyta</taxon>
        <taxon>Embryophyta</taxon>
        <taxon>Tracheophyta</taxon>
        <taxon>Spermatophyta</taxon>
        <taxon>Magnoliopsida</taxon>
        <taxon>eudicotyledons</taxon>
        <taxon>Gunneridae</taxon>
        <taxon>Pentapetalae</taxon>
        <taxon>asterids</taxon>
        <taxon>lamiids</taxon>
        <taxon>Lamiales</taxon>
        <taxon>Lamiaceae</taxon>
        <taxon>Nepetoideae</taxon>
        <taxon>Mentheae</taxon>
        <taxon>Salviinae</taxon>
        <taxon>Salvia</taxon>
        <taxon>Salvia subgen. Calosphace</taxon>
    </lineage>
</organism>
<reference evidence="2 3" key="1">
    <citation type="submission" date="2024-06" db="EMBL/GenBank/DDBJ databases">
        <title>A chromosome level genome sequence of Diviner's sage (Salvia divinorum).</title>
        <authorList>
            <person name="Ford S.A."/>
            <person name="Ro D.-K."/>
            <person name="Ness R.W."/>
            <person name="Phillips M.A."/>
        </authorList>
    </citation>
    <scope>NUCLEOTIDE SEQUENCE [LARGE SCALE GENOMIC DNA]</scope>
    <source>
        <strain evidence="2">SAF-2024a</strain>
        <tissue evidence="2">Leaf</tissue>
    </source>
</reference>
<evidence type="ECO:0000256" key="1">
    <source>
        <dbReference type="SAM" id="SignalP"/>
    </source>
</evidence>
<evidence type="ECO:0000313" key="3">
    <source>
        <dbReference type="Proteomes" id="UP001567538"/>
    </source>
</evidence>
<dbReference type="InterPro" id="IPR038821">
    <property type="entry name" value="CLE45-like"/>
</dbReference>
<dbReference type="AlphaFoldDB" id="A0ABD1IC65"/>
<comment type="caution">
    <text evidence="2">The sequence shown here is derived from an EMBL/GenBank/DDBJ whole genome shotgun (WGS) entry which is preliminary data.</text>
</comment>
<gene>
    <name evidence="2" type="ORF">AAHA92_01936</name>
</gene>
<dbReference type="PANTHER" id="PTHR36726">
    <property type="entry name" value="CLAVATA3/ESR (CLE)-RELATED PROTEIN 45"/>
    <property type="match status" value="1"/>
</dbReference>
<proteinExistence type="predicted"/>
<keyword evidence="3" id="KW-1185">Reference proteome</keyword>
<feature type="signal peptide" evidence="1">
    <location>
        <begin position="1"/>
        <end position="28"/>
    </location>
</feature>